<keyword evidence="1" id="KW-0472">Membrane</keyword>
<comment type="caution">
    <text evidence="2">The sequence shown here is derived from an EMBL/GenBank/DDBJ whole genome shotgun (WGS) entry which is preliminary data.</text>
</comment>
<evidence type="ECO:0000313" key="2">
    <source>
        <dbReference type="EMBL" id="TWT66147.1"/>
    </source>
</evidence>
<organism evidence="2 3">
    <name type="scientific">Allorhodopirellula solitaria</name>
    <dbReference type="NCBI Taxonomy" id="2527987"/>
    <lineage>
        <taxon>Bacteria</taxon>
        <taxon>Pseudomonadati</taxon>
        <taxon>Planctomycetota</taxon>
        <taxon>Planctomycetia</taxon>
        <taxon>Pirellulales</taxon>
        <taxon>Pirellulaceae</taxon>
        <taxon>Allorhodopirellula</taxon>
    </lineage>
</organism>
<sequence>MAGFATMKSRFRVLLSSLNPIRWLLAFRRSLTAASVSLLIVGIGSLNIVWGYPWLGMFAACTSLFVVGAIINHFAMPALETSVNAPRWIAAGTTLPMSARLINRGRWPGMNLWFEAQERCDWLPPAGEFQTLKDVRFLHRGIHPLPTILAESYFPFYLFRAHRHVDPKAEIAVTPAAIDGEDDELWRSLQSTLKGIATRISQGEQVHYIGSLEYREGIPVRRWDFSSWARLGKPILREFSTPAAQSVRIWIDNAAPEIPHPQRRRWHRSSPWWRPNEVIHEPFERILALAASSIQTLTRTGAAVTLSLTSDESGVPLRCEAGGDPSELLIALATVERVQPSAQSPRQISRWTQALQAGKDETMFIFSCRRRADVTVDVPETASWVTDYDMQICGDISGEAPAKPQTQDGAT</sequence>
<dbReference type="Proteomes" id="UP000318053">
    <property type="component" value="Unassembled WGS sequence"/>
</dbReference>
<evidence type="ECO:0000256" key="1">
    <source>
        <dbReference type="SAM" id="Phobius"/>
    </source>
</evidence>
<dbReference type="AlphaFoldDB" id="A0A5C5XSF5"/>
<evidence type="ECO:0000313" key="3">
    <source>
        <dbReference type="Proteomes" id="UP000318053"/>
    </source>
</evidence>
<feature type="transmembrane region" description="Helical" evidence="1">
    <location>
        <begin position="31"/>
        <end position="50"/>
    </location>
</feature>
<keyword evidence="1" id="KW-0812">Transmembrane</keyword>
<keyword evidence="1" id="KW-1133">Transmembrane helix</keyword>
<name>A0A5C5XSF5_9BACT</name>
<dbReference type="PANTHER" id="PTHR34351">
    <property type="entry name" value="SLR1927 PROTEIN-RELATED"/>
    <property type="match status" value="1"/>
</dbReference>
<dbReference type="PANTHER" id="PTHR34351:SF1">
    <property type="entry name" value="SLR1927 PROTEIN"/>
    <property type="match status" value="1"/>
</dbReference>
<keyword evidence="3" id="KW-1185">Reference proteome</keyword>
<reference evidence="2 3" key="1">
    <citation type="submission" date="2019-02" db="EMBL/GenBank/DDBJ databases">
        <title>Deep-cultivation of Planctomycetes and their phenomic and genomic characterization uncovers novel biology.</title>
        <authorList>
            <person name="Wiegand S."/>
            <person name="Jogler M."/>
            <person name="Boedeker C."/>
            <person name="Pinto D."/>
            <person name="Vollmers J."/>
            <person name="Rivas-Marin E."/>
            <person name="Kohn T."/>
            <person name="Peeters S.H."/>
            <person name="Heuer A."/>
            <person name="Rast P."/>
            <person name="Oberbeckmann S."/>
            <person name="Bunk B."/>
            <person name="Jeske O."/>
            <person name="Meyerdierks A."/>
            <person name="Storesund J.E."/>
            <person name="Kallscheuer N."/>
            <person name="Luecker S."/>
            <person name="Lage O.M."/>
            <person name="Pohl T."/>
            <person name="Merkel B.J."/>
            <person name="Hornburger P."/>
            <person name="Mueller R.-W."/>
            <person name="Bruemmer F."/>
            <person name="Labrenz M."/>
            <person name="Spormann A.M."/>
            <person name="Op Den Camp H."/>
            <person name="Overmann J."/>
            <person name="Amann R."/>
            <person name="Jetten M.S.M."/>
            <person name="Mascher T."/>
            <person name="Medema M.H."/>
            <person name="Devos D.P."/>
            <person name="Kaster A.-K."/>
            <person name="Ovreas L."/>
            <person name="Rohde M."/>
            <person name="Galperin M.Y."/>
            <person name="Jogler C."/>
        </authorList>
    </citation>
    <scope>NUCLEOTIDE SEQUENCE [LARGE SCALE GENOMIC DNA]</scope>
    <source>
        <strain evidence="2 3">CA85</strain>
    </source>
</reference>
<accession>A0A5C5XSF5</accession>
<dbReference type="EMBL" id="SJPK01000006">
    <property type="protein sequence ID" value="TWT66147.1"/>
    <property type="molecule type" value="Genomic_DNA"/>
</dbReference>
<gene>
    <name evidence="2" type="ORF">CA85_30110</name>
</gene>
<protein>
    <submittedName>
        <fullName evidence="2">Uncharacterized protein</fullName>
    </submittedName>
</protein>
<proteinExistence type="predicted"/>